<gene>
    <name evidence="1" type="ORF">FDG2_2504</name>
</gene>
<dbReference type="Proteomes" id="UP000199013">
    <property type="component" value="Unassembled WGS sequence"/>
</dbReference>
<dbReference type="AlphaFoldDB" id="A0A1C3NXS5"/>
<protein>
    <submittedName>
        <fullName evidence="1">Putative secreted protein</fullName>
    </submittedName>
</protein>
<evidence type="ECO:0000313" key="1">
    <source>
        <dbReference type="EMBL" id="SBW22354.1"/>
    </source>
</evidence>
<accession>A0A1C3NXS5</accession>
<keyword evidence="2" id="KW-1185">Reference proteome</keyword>
<name>A0A1C3NXS5_9ACTN</name>
<dbReference type="EMBL" id="FLUV01001046">
    <property type="protein sequence ID" value="SBW22354.1"/>
    <property type="molecule type" value="Genomic_DNA"/>
</dbReference>
<evidence type="ECO:0000313" key="2">
    <source>
        <dbReference type="Proteomes" id="UP000199013"/>
    </source>
</evidence>
<sequence length="71" mass="7499">MSVCACAYFFRSSSSSARSDTDSGRSSASPSSFAFFTQLPNVVSLIPRLFATSATDRPESSTNLTASALYS</sequence>
<reference evidence="2" key="1">
    <citation type="submission" date="2016-02" db="EMBL/GenBank/DDBJ databases">
        <authorList>
            <person name="Wibberg D."/>
        </authorList>
    </citation>
    <scope>NUCLEOTIDE SEQUENCE [LARGE SCALE GENOMIC DNA]</scope>
</reference>
<proteinExistence type="predicted"/>
<organism evidence="1 2">
    <name type="scientific">Candidatus Protofrankia californiensis</name>
    <dbReference type="NCBI Taxonomy" id="1839754"/>
    <lineage>
        <taxon>Bacteria</taxon>
        <taxon>Bacillati</taxon>
        <taxon>Actinomycetota</taxon>
        <taxon>Actinomycetes</taxon>
        <taxon>Frankiales</taxon>
        <taxon>Frankiaceae</taxon>
        <taxon>Protofrankia</taxon>
    </lineage>
</organism>